<dbReference type="InterPro" id="IPR007016">
    <property type="entry name" value="O-antigen_ligase-rel_domated"/>
</dbReference>
<organism evidence="7 8">
    <name type="scientific">Streptococcus oralis</name>
    <dbReference type="NCBI Taxonomy" id="1303"/>
    <lineage>
        <taxon>Bacteria</taxon>
        <taxon>Bacillati</taxon>
        <taxon>Bacillota</taxon>
        <taxon>Bacilli</taxon>
        <taxon>Lactobacillales</taxon>
        <taxon>Streptococcaceae</taxon>
        <taxon>Streptococcus</taxon>
    </lineage>
</organism>
<feature type="transmembrane region" description="Helical" evidence="5">
    <location>
        <begin position="212"/>
        <end position="241"/>
    </location>
</feature>
<dbReference type="PANTHER" id="PTHR37422:SF13">
    <property type="entry name" value="LIPOPOLYSACCHARIDE BIOSYNTHESIS PROTEIN PA4999-RELATED"/>
    <property type="match status" value="1"/>
</dbReference>
<evidence type="ECO:0000256" key="5">
    <source>
        <dbReference type="SAM" id="Phobius"/>
    </source>
</evidence>
<evidence type="ECO:0000256" key="4">
    <source>
        <dbReference type="ARBA" id="ARBA00023136"/>
    </source>
</evidence>
<feature type="transmembrane region" description="Helical" evidence="5">
    <location>
        <begin position="6"/>
        <end position="27"/>
    </location>
</feature>
<dbReference type="Pfam" id="PF04932">
    <property type="entry name" value="Wzy_C"/>
    <property type="match status" value="1"/>
</dbReference>
<name>A0A7T3DWL7_STROR</name>
<protein>
    <recommendedName>
        <fullName evidence="6">O-antigen ligase-related domain-containing protein</fullName>
    </recommendedName>
</protein>
<dbReference type="PANTHER" id="PTHR37422">
    <property type="entry name" value="TEICHURONIC ACID BIOSYNTHESIS PROTEIN TUAE"/>
    <property type="match status" value="1"/>
</dbReference>
<dbReference type="Proteomes" id="UP000594986">
    <property type="component" value="Chromosome"/>
</dbReference>
<gene>
    <name evidence="7" type="ORF">I6G43_02275</name>
</gene>
<dbReference type="GO" id="GO:0016020">
    <property type="term" value="C:membrane"/>
    <property type="evidence" value="ECO:0007669"/>
    <property type="project" value="UniProtKB-SubCell"/>
</dbReference>
<sequence length="387" mass="44409">MLSLYTGKGVTPVIVILFFLSALYSLYRKSKLSINLNFLFIYIFLAYYLLLTVIFTQDLLVMTSKFILFPIFVYYTIPKNINGVIRILSIFKSFIGFTAIFGLYEYMQHFNLMVNFVKIDAVKWIQTMNLNSLYYPSSIFLHYTYFAYVLLLAFILVIVIPYKNRVLNLVYKTLIAISIFLTQSRIVWIAFGVILILSFILNRHGILTYRKLSVIVFILIIVVSLCLYFDVFAFISNYIGLRFSSLYRYGMADGSLGQRIGTLRNWGNYLDSDTIKAIIGSGFGGVNNYLSTYSFFNGYTTADSTVTSFLIDTGVIGLFIFLLSMFQILVIVVKGKGIFRELALYTIVASSIVSLTIDFWANYVILHIFYVVIICAFIGMRLTKQEK</sequence>
<evidence type="ECO:0000256" key="1">
    <source>
        <dbReference type="ARBA" id="ARBA00004141"/>
    </source>
</evidence>
<feature type="domain" description="O-antigen ligase-related" evidence="6">
    <location>
        <begin position="174"/>
        <end position="322"/>
    </location>
</feature>
<reference evidence="7 8" key="1">
    <citation type="submission" date="2020-12" db="EMBL/GenBank/DDBJ databases">
        <title>FDA dAtabase for Regulatory Grade micrObial Sequences (FDA-ARGOS): Supporting development and validation of Infectious Disease Dx tests.</title>
        <authorList>
            <person name="Sproer C."/>
            <person name="Gronow S."/>
            <person name="Severitt S."/>
            <person name="Schroder I."/>
            <person name="Tallon L."/>
            <person name="Sadzewicz L."/>
            <person name="Zhao X."/>
            <person name="Boylan J."/>
            <person name="Ott S."/>
            <person name="Bowen H."/>
            <person name="Vavikolanu K."/>
            <person name="Mehta A."/>
            <person name="Aluvathingal J."/>
            <person name="Nadendla S."/>
            <person name="Lowell S."/>
            <person name="Myers T."/>
            <person name="Yan Y."/>
            <person name="Sichtig H."/>
        </authorList>
    </citation>
    <scope>NUCLEOTIDE SEQUENCE [LARGE SCALE GENOMIC DNA]</scope>
    <source>
        <strain evidence="7 8">FDAARGOS_886</strain>
    </source>
</reference>
<keyword evidence="4 5" id="KW-0472">Membrane</keyword>
<dbReference type="InterPro" id="IPR051533">
    <property type="entry name" value="WaaL-like"/>
</dbReference>
<evidence type="ECO:0000313" key="8">
    <source>
        <dbReference type="Proteomes" id="UP000594986"/>
    </source>
</evidence>
<feature type="transmembrane region" description="Helical" evidence="5">
    <location>
        <begin position="84"/>
        <end position="104"/>
    </location>
</feature>
<dbReference type="AlphaFoldDB" id="A0A7T3DWL7"/>
<evidence type="ECO:0000259" key="6">
    <source>
        <dbReference type="Pfam" id="PF04932"/>
    </source>
</evidence>
<dbReference type="EMBL" id="CP065706">
    <property type="protein sequence ID" value="QPS98220.1"/>
    <property type="molecule type" value="Genomic_DNA"/>
</dbReference>
<proteinExistence type="predicted"/>
<accession>A0A7T3DWL7</accession>
<evidence type="ECO:0000256" key="2">
    <source>
        <dbReference type="ARBA" id="ARBA00022692"/>
    </source>
</evidence>
<evidence type="ECO:0000313" key="7">
    <source>
        <dbReference type="EMBL" id="QPS98220.1"/>
    </source>
</evidence>
<evidence type="ECO:0000256" key="3">
    <source>
        <dbReference type="ARBA" id="ARBA00022989"/>
    </source>
</evidence>
<feature type="transmembrane region" description="Helical" evidence="5">
    <location>
        <begin position="174"/>
        <end position="200"/>
    </location>
</feature>
<feature type="transmembrane region" description="Helical" evidence="5">
    <location>
        <begin position="140"/>
        <end position="162"/>
    </location>
</feature>
<feature type="transmembrane region" description="Helical" evidence="5">
    <location>
        <begin position="308"/>
        <end position="330"/>
    </location>
</feature>
<feature type="transmembrane region" description="Helical" evidence="5">
    <location>
        <begin position="34"/>
        <end position="53"/>
    </location>
</feature>
<feature type="transmembrane region" description="Helical" evidence="5">
    <location>
        <begin position="342"/>
        <end position="361"/>
    </location>
</feature>
<keyword evidence="3 5" id="KW-1133">Transmembrane helix</keyword>
<keyword evidence="2 5" id="KW-0812">Transmembrane</keyword>
<feature type="transmembrane region" description="Helical" evidence="5">
    <location>
        <begin position="59"/>
        <end position="77"/>
    </location>
</feature>
<comment type="subcellular location">
    <subcellularLocation>
        <location evidence="1">Membrane</location>
        <topology evidence="1">Multi-pass membrane protein</topology>
    </subcellularLocation>
</comment>
<feature type="transmembrane region" description="Helical" evidence="5">
    <location>
        <begin position="367"/>
        <end position="383"/>
    </location>
</feature>